<sequence>MAEPKNIEITPDELAKSFITYRKDILQMPILALEEVTKYMQLRQGVRYAEEVGELAGAFEIGPFSYTRIDDEQVKIVGRKLETFLGSGVKEFNPISVVQSIYGSAVVQGDALKNTPITKLVAMYLFKLLGEAFRNSIFTAKRNDAGKTTAELYNGFKTIADTEALAGNLATSKGNLFKTTAMTAENAVDVIEQFIDAADEKLRGENTILFCNKKSKTLYERAYRNTYGHLNYNKEFNKTYIDGDQKCEIVGLSCVPDGFKLITPKKNMLVGIATSGEKCNFEIEKSLRSHFLLDFVATMFFGCQFESISKERILVGYDTLPTA</sequence>
<gene>
    <name evidence="1" type="ORF">F7D25_07655</name>
</gene>
<organism evidence="1 2">
    <name type="scientific">Segatella copri</name>
    <dbReference type="NCBI Taxonomy" id="165179"/>
    <lineage>
        <taxon>Bacteria</taxon>
        <taxon>Pseudomonadati</taxon>
        <taxon>Bacteroidota</taxon>
        <taxon>Bacteroidia</taxon>
        <taxon>Bacteroidales</taxon>
        <taxon>Prevotellaceae</taxon>
        <taxon>Segatella</taxon>
    </lineage>
</organism>
<dbReference type="Proteomes" id="UP000477980">
    <property type="component" value="Unassembled WGS sequence"/>
</dbReference>
<evidence type="ECO:0000313" key="2">
    <source>
        <dbReference type="Proteomes" id="UP000477980"/>
    </source>
</evidence>
<dbReference type="AlphaFoldDB" id="A0A6G1VL58"/>
<evidence type="ECO:0008006" key="3">
    <source>
        <dbReference type="Google" id="ProtNLM"/>
    </source>
</evidence>
<comment type="caution">
    <text evidence="1">The sequence shown here is derived from an EMBL/GenBank/DDBJ whole genome shotgun (WGS) entry which is preliminary data.</text>
</comment>
<dbReference type="EMBL" id="VZAH01000078">
    <property type="protein sequence ID" value="MQP14285.1"/>
    <property type="molecule type" value="Genomic_DNA"/>
</dbReference>
<evidence type="ECO:0000313" key="1">
    <source>
        <dbReference type="EMBL" id="MQP14285.1"/>
    </source>
</evidence>
<dbReference type="RefSeq" id="WP_153090715.1">
    <property type="nucleotide sequence ID" value="NZ_VZAH01000078.1"/>
</dbReference>
<dbReference type="OrthoDB" id="1061225at2"/>
<accession>A0A6G1VL58</accession>
<protein>
    <recommendedName>
        <fullName evidence="3">Phage major capsid protein</fullName>
    </recommendedName>
</protein>
<proteinExistence type="predicted"/>
<name>A0A6G1VL58_9BACT</name>
<reference evidence="1 2" key="1">
    <citation type="submission" date="2019-09" db="EMBL/GenBank/DDBJ databases">
        <title>Distinct polysaccharide growth profiles of human intestinal Prevotella copri isolates.</title>
        <authorList>
            <person name="Fehlner-Peach H."/>
            <person name="Magnabosco C."/>
            <person name="Raghavan V."/>
            <person name="Scher J.U."/>
            <person name="Tett A."/>
            <person name="Cox L.M."/>
            <person name="Gottsegen C."/>
            <person name="Watters A."/>
            <person name="Wiltshire- Gordon J.D."/>
            <person name="Segata N."/>
            <person name="Bonneau R."/>
            <person name="Littman D.R."/>
        </authorList>
    </citation>
    <scope>NUCLEOTIDE SEQUENCE [LARGE SCALE GENOMIC DNA]</scope>
    <source>
        <strain evidence="2">iAA917</strain>
    </source>
</reference>